<dbReference type="InterPro" id="IPR019129">
    <property type="entry name" value="Folate-sensitive_fs_Fra10Ac1"/>
</dbReference>
<protein>
    <recommendedName>
        <fullName evidence="5">Protein FRA10AC1</fullName>
    </recommendedName>
</protein>
<evidence type="ECO:0000313" key="4">
    <source>
        <dbReference type="Proteomes" id="UP000689195"/>
    </source>
</evidence>
<evidence type="ECO:0000256" key="1">
    <source>
        <dbReference type="SAM" id="Coils"/>
    </source>
</evidence>
<gene>
    <name evidence="3" type="ORF">PPENT_87.1.T0030124</name>
</gene>
<keyword evidence="4" id="KW-1185">Reference proteome</keyword>
<feature type="coiled-coil region" evidence="1">
    <location>
        <begin position="470"/>
        <end position="528"/>
    </location>
</feature>
<feature type="region of interest" description="Disordered" evidence="2">
    <location>
        <begin position="246"/>
        <end position="285"/>
    </location>
</feature>
<dbReference type="AlphaFoldDB" id="A0A8S1S387"/>
<dbReference type="Pfam" id="PF09725">
    <property type="entry name" value="Fra10Ac1"/>
    <property type="match status" value="1"/>
</dbReference>
<evidence type="ECO:0008006" key="5">
    <source>
        <dbReference type="Google" id="ProtNLM"/>
    </source>
</evidence>
<name>A0A8S1S387_9CILI</name>
<accession>A0A8S1S387</accession>
<proteinExistence type="predicted"/>
<keyword evidence="1" id="KW-0175">Coiled coil</keyword>
<organism evidence="3 4">
    <name type="scientific">Paramecium pentaurelia</name>
    <dbReference type="NCBI Taxonomy" id="43138"/>
    <lineage>
        <taxon>Eukaryota</taxon>
        <taxon>Sar</taxon>
        <taxon>Alveolata</taxon>
        <taxon>Ciliophora</taxon>
        <taxon>Intramacronucleata</taxon>
        <taxon>Oligohymenophorea</taxon>
        <taxon>Peniculida</taxon>
        <taxon>Parameciidae</taxon>
        <taxon>Paramecium</taxon>
    </lineage>
</organism>
<dbReference type="OrthoDB" id="307723at2759"/>
<sequence length="566" mass="67252">MNKDQKPQKPLPKSEMEVLRQFHQFVRDDDEDIDPKLSTNDDYGRMIARKYYDKLYKEYAIIDLSQYKTGKIGMRWRTEPEVLSGKGETICGNKVCTKDKELSTWELNFKYKENSEVKNTLVKVKCCNNCKTSQKGKRVLRGGDKAYASKVRGEKEEIKIRRFLNIKIINQIIMQQNYHIHGRKSPKQIVGLEQKINQYFSNKIQERQIIADIISRPQLEEIIPYSEILNQKRMKYSNVQNQLHNKQVNKTQKSEKKEIKYHTSRSSNSNLHNRDNKSQKSNKQFGSCCSCYCWGCSRKNSTRIKKPRTPQIKGEHYYVNQNNKTNESNQVIKEYSIVNSQSKCVKINMKPHSTEQRKQNKIHNCCKINHLANPKPSQAISQYSESAKQYSQKEYLQIQQQIQNVCSFKKCQPSKREQKPKVAWRVDMQKIEEGKIRKMRVDKLTQMYKELANKYIMKHRSSSNQNKIQYQQEQNKINQKNIELDKQITKIEQKEKNMKKYKQAIELFKKKKQQINITKNNYNNVQNQDEDIQIENKVQCQIKKYESKPIEQTFQNYQSYQLVDLK</sequence>
<dbReference type="Proteomes" id="UP000689195">
    <property type="component" value="Unassembled WGS sequence"/>
</dbReference>
<evidence type="ECO:0000256" key="2">
    <source>
        <dbReference type="SAM" id="MobiDB-lite"/>
    </source>
</evidence>
<reference evidence="3" key="1">
    <citation type="submission" date="2021-01" db="EMBL/GenBank/DDBJ databases">
        <authorList>
            <consortium name="Genoscope - CEA"/>
            <person name="William W."/>
        </authorList>
    </citation>
    <scope>NUCLEOTIDE SEQUENCE</scope>
</reference>
<comment type="caution">
    <text evidence="3">The sequence shown here is derived from an EMBL/GenBank/DDBJ whole genome shotgun (WGS) entry which is preliminary data.</text>
</comment>
<dbReference type="EMBL" id="CAJJDO010000003">
    <property type="protein sequence ID" value="CAD8134082.1"/>
    <property type="molecule type" value="Genomic_DNA"/>
</dbReference>
<evidence type="ECO:0000313" key="3">
    <source>
        <dbReference type="EMBL" id="CAD8134082.1"/>
    </source>
</evidence>
<feature type="compositionally biased region" description="Basic and acidic residues" evidence="2">
    <location>
        <begin position="252"/>
        <end position="261"/>
    </location>
</feature>